<accession>A0AAE9ZH11</accession>
<reference evidence="2" key="1">
    <citation type="submission" date="2023-02" db="EMBL/GenBank/DDBJ databases">
        <title>Genome sequence of Hyphococcus flavus.</title>
        <authorList>
            <person name="Rong J.-C."/>
            <person name="Zhao Q."/>
            <person name="Yi M."/>
            <person name="Wu J.-Y."/>
        </authorList>
    </citation>
    <scope>NUCLEOTIDE SEQUENCE</scope>
    <source>
        <strain evidence="2">MCCC 1K03223</strain>
    </source>
</reference>
<protein>
    <submittedName>
        <fullName evidence="2">Phytanoyl-CoA dioxygenase family protein</fullName>
    </submittedName>
</protein>
<evidence type="ECO:0000256" key="1">
    <source>
        <dbReference type="ARBA" id="ARBA00001954"/>
    </source>
</evidence>
<sequence length="224" mass="25203">MRNVKDTLEREGRVWFRNSLSDSALKNLDRNFSSKPDAGHRHEWAPVFDGFFGAGSEVAELVQSIVPHAKPVRLVSFNKVTDNNWSLPWHQDRVIAVRDRHDVDNFSNWSQKEGTWHCEPPISFLENMVFVRIHLDDATQGNGSLELALGSHKSGYIAADKAAATADCYPVELCRATRGDVLIIKMLTLHRSRASTTAANRRAIRIDYSPDSLPQPLTWATSHS</sequence>
<dbReference type="PANTHER" id="PTHR20883">
    <property type="entry name" value="PHYTANOYL-COA DIOXYGENASE DOMAIN CONTAINING 1"/>
    <property type="match status" value="1"/>
</dbReference>
<proteinExistence type="predicted"/>
<dbReference type="KEGG" id="hfl:PUV54_05385"/>
<dbReference type="Pfam" id="PF05721">
    <property type="entry name" value="PhyH"/>
    <property type="match status" value="1"/>
</dbReference>
<dbReference type="AlphaFoldDB" id="A0AAE9ZH11"/>
<dbReference type="SUPFAM" id="SSF51197">
    <property type="entry name" value="Clavaminate synthase-like"/>
    <property type="match status" value="1"/>
</dbReference>
<comment type="cofactor">
    <cofactor evidence="1">
        <name>Fe(2+)</name>
        <dbReference type="ChEBI" id="CHEBI:29033"/>
    </cofactor>
</comment>
<dbReference type="GO" id="GO:0016706">
    <property type="term" value="F:2-oxoglutarate-dependent dioxygenase activity"/>
    <property type="evidence" value="ECO:0007669"/>
    <property type="project" value="UniProtKB-ARBA"/>
</dbReference>
<organism evidence="2 3">
    <name type="scientific">Hyphococcus flavus</name>
    <dbReference type="NCBI Taxonomy" id="1866326"/>
    <lineage>
        <taxon>Bacteria</taxon>
        <taxon>Pseudomonadati</taxon>
        <taxon>Pseudomonadota</taxon>
        <taxon>Alphaproteobacteria</taxon>
        <taxon>Parvularculales</taxon>
        <taxon>Parvularculaceae</taxon>
        <taxon>Hyphococcus</taxon>
    </lineage>
</organism>
<dbReference type="Gene3D" id="2.60.120.620">
    <property type="entry name" value="q2cbj1_9rhob like domain"/>
    <property type="match status" value="1"/>
</dbReference>
<name>A0AAE9ZH11_9PROT</name>
<evidence type="ECO:0000313" key="2">
    <source>
        <dbReference type="EMBL" id="WDI32627.1"/>
    </source>
</evidence>
<keyword evidence="2" id="KW-0223">Dioxygenase</keyword>
<dbReference type="GO" id="GO:0005506">
    <property type="term" value="F:iron ion binding"/>
    <property type="evidence" value="ECO:0007669"/>
    <property type="project" value="UniProtKB-ARBA"/>
</dbReference>
<keyword evidence="3" id="KW-1185">Reference proteome</keyword>
<dbReference type="PANTHER" id="PTHR20883:SF48">
    <property type="entry name" value="ECTOINE DIOXYGENASE"/>
    <property type="match status" value="1"/>
</dbReference>
<dbReference type="Proteomes" id="UP001214043">
    <property type="component" value="Chromosome"/>
</dbReference>
<dbReference type="InterPro" id="IPR008775">
    <property type="entry name" value="Phytyl_CoA_dOase-like"/>
</dbReference>
<dbReference type="EMBL" id="CP118166">
    <property type="protein sequence ID" value="WDI32627.1"/>
    <property type="molecule type" value="Genomic_DNA"/>
</dbReference>
<keyword evidence="2" id="KW-0560">Oxidoreductase</keyword>
<dbReference type="RefSeq" id="WP_274494563.1">
    <property type="nucleotide sequence ID" value="NZ_CP118166.1"/>
</dbReference>
<evidence type="ECO:0000313" key="3">
    <source>
        <dbReference type="Proteomes" id="UP001214043"/>
    </source>
</evidence>
<gene>
    <name evidence="2" type="ORF">PUV54_05385</name>
</gene>